<reference evidence="2 3" key="1">
    <citation type="journal article" date="2015" name="Int. J. Syst. Evol. Microbiol.">
        <title>Erythrobacter atlanticus sp. nov., a bacterium from ocean sediment able to degrade polycyclic aromatic hydrocarbons.</title>
        <authorList>
            <person name="Zhuang L."/>
            <person name="Liu Y."/>
            <person name="Wang L."/>
            <person name="Wang W."/>
            <person name="Shao Z."/>
        </authorList>
    </citation>
    <scope>NUCLEOTIDE SEQUENCE [LARGE SCALE GENOMIC DNA]</scope>
    <source>
        <strain evidence="3">s21-N3</strain>
    </source>
</reference>
<accession>A0A0H4V9X9</accession>
<proteinExistence type="predicted"/>
<feature type="transmembrane region" description="Helical" evidence="1">
    <location>
        <begin position="12"/>
        <end position="32"/>
    </location>
</feature>
<reference evidence="3" key="2">
    <citation type="submission" date="2015-04" db="EMBL/GenBank/DDBJ databases">
        <title>The complete genome sequence of Erythrobacter sp. s21-N3.</title>
        <authorList>
            <person name="Zhuang L."/>
            <person name="Liu Y."/>
            <person name="Shao Z."/>
        </authorList>
    </citation>
    <scope>NUCLEOTIDE SEQUENCE [LARGE SCALE GENOMIC DNA]</scope>
    <source>
        <strain evidence="3">s21-N3</strain>
    </source>
</reference>
<dbReference type="PATRIC" id="fig|1648404.4.peg.914"/>
<dbReference type="AlphaFoldDB" id="A0A0H4V9X9"/>
<evidence type="ECO:0000313" key="3">
    <source>
        <dbReference type="Proteomes" id="UP000059113"/>
    </source>
</evidence>
<name>A0A0H4V9X9_9SPHN</name>
<dbReference type="STRING" id="1648404.CP97_04360"/>
<gene>
    <name evidence="2" type="ORF">CP97_04360</name>
</gene>
<evidence type="ECO:0008006" key="4">
    <source>
        <dbReference type="Google" id="ProtNLM"/>
    </source>
</evidence>
<dbReference type="EMBL" id="CP011310">
    <property type="protein sequence ID" value="AKQ41427.1"/>
    <property type="molecule type" value="Genomic_DNA"/>
</dbReference>
<organism evidence="2 3">
    <name type="scientific">Aurantiacibacter atlanticus</name>
    <dbReference type="NCBI Taxonomy" id="1648404"/>
    <lineage>
        <taxon>Bacteria</taxon>
        <taxon>Pseudomonadati</taxon>
        <taxon>Pseudomonadota</taxon>
        <taxon>Alphaproteobacteria</taxon>
        <taxon>Sphingomonadales</taxon>
        <taxon>Erythrobacteraceae</taxon>
        <taxon>Aurantiacibacter</taxon>
    </lineage>
</organism>
<keyword evidence="3" id="KW-1185">Reference proteome</keyword>
<sequence length="419" mass="44877">MSRARNPFRPGVTLAVLTVGAGAFLLFLFAIGQGWSGSNDRNGGEHAASNGLTGFAALAAMLENKGHEVILSRSPGGQDEYGLLVLTPPHFGNVDDLAEIIESRRKTDSGPTLVILPKWLASPVPEQADIEAEKGWVLLTSASSPSWFNTLKFGEGGALAIGKTKGWSGLRMGGPLPDPTQVQALTTQPTNEMRARILDSQGDILVAQLPPFSTIDQGYEPYPTIVVFEPDLMNNFGMADKGRARLALTLVENAMQGHADMPIYFDLTLAGLGTSENLLTLAFRPPFLAATLCLLLAALIIAWRAFRRFGPPVAEAPAMAQGKRQLARNGAALVARVKRFHLLADPYAALMGKRIADALGINETNPEARTAAIERALERRNVEGPGFGRLASELKAASRPGDIIRAASALKSLERTLKR</sequence>
<dbReference type="RefSeq" id="WP_048884947.1">
    <property type="nucleotide sequence ID" value="NZ_CP011310.1"/>
</dbReference>
<evidence type="ECO:0000256" key="1">
    <source>
        <dbReference type="SAM" id="Phobius"/>
    </source>
</evidence>
<dbReference type="OrthoDB" id="7198805at2"/>
<dbReference type="Proteomes" id="UP000059113">
    <property type="component" value="Chromosome"/>
</dbReference>
<feature type="transmembrane region" description="Helical" evidence="1">
    <location>
        <begin position="287"/>
        <end position="306"/>
    </location>
</feature>
<protein>
    <recommendedName>
        <fullName evidence="4">DUF4350 domain-containing protein</fullName>
    </recommendedName>
</protein>
<dbReference type="KEGG" id="ery:CP97_04360"/>
<keyword evidence="1" id="KW-1133">Transmembrane helix</keyword>
<keyword evidence="1" id="KW-0812">Transmembrane</keyword>
<keyword evidence="1" id="KW-0472">Membrane</keyword>
<evidence type="ECO:0000313" key="2">
    <source>
        <dbReference type="EMBL" id="AKQ41427.1"/>
    </source>
</evidence>